<dbReference type="EMBL" id="SNWX01000005">
    <property type="protein sequence ID" value="TDO93859.1"/>
    <property type="molecule type" value="Genomic_DNA"/>
</dbReference>
<dbReference type="CDD" id="cd06321">
    <property type="entry name" value="PBP1_ABC_sugar_binding-like"/>
    <property type="match status" value="1"/>
</dbReference>
<evidence type="ECO:0000313" key="6">
    <source>
        <dbReference type="EMBL" id="TDO93859.1"/>
    </source>
</evidence>
<sequence length="305" mass="32984">MKKLVVLLTLVLMVSVFSGVSFAQDDDQISIGMSFQEMNNEYFIVMREALESAAKSIGAEVMYTDARHDVNKQISDVQDMVTKGIDILLLNPADSVGAEAAVQYAKDQGVYVIAIDAQAEGPIDAFVGSKNYDAGYKAGQEMAKDLNGEGKVAILDGIPVVPILERVEGFRAAISEYPDIEIVDVQNGQQERSKAMSVTENMMQANPDLDAIFSVNDTGALGSLAAIKSANEDIKLYSVDGHPEAIEAILNGDIFQATSAQFPRDQVRIGIGIGLAKYWGAEKMPEKIPVPVKLINDENAEGFSW</sequence>
<comment type="caution">
    <text evidence="6">The sequence shown here is derived from an EMBL/GenBank/DDBJ whole genome shotgun (WGS) entry which is preliminary data.</text>
</comment>
<dbReference type="Pfam" id="PF13407">
    <property type="entry name" value="Peripla_BP_4"/>
    <property type="match status" value="1"/>
</dbReference>
<dbReference type="GO" id="GO:0030313">
    <property type="term" value="C:cell envelope"/>
    <property type="evidence" value="ECO:0007669"/>
    <property type="project" value="UniProtKB-SubCell"/>
</dbReference>
<feature type="domain" description="Periplasmic binding protein" evidence="5">
    <location>
        <begin position="31"/>
        <end position="271"/>
    </location>
</feature>
<dbReference type="Gene3D" id="3.40.50.2300">
    <property type="match status" value="2"/>
</dbReference>
<dbReference type="GO" id="GO:0030246">
    <property type="term" value="F:carbohydrate binding"/>
    <property type="evidence" value="ECO:0007669"/>
    <property type="project" value="UniProtKB-ARBA"/>
</dbReference>
<proteinExistence type="inferred from homology"/>
<name>A0A4R6M211_9FIRM</name>
<dbReference type="InterPro" id="IPR028082">
    <property type="entry name" value="Peripla_BP_I"/>
</dbReference>
<gene>
    <name evidence="6" type="ORF">DFR79_10511</name>
</gene>
<evidence type="ECO:0000256" key="4">
    <source>
        <dbReference type="SAM" id="SignalP"/>
    </source>
</evidence>
<dbReference type="InterPro" id="IPR025997">
    <property type="entry name" value="SBP_2_dom"/>
</dbReference>
<dbReference type="Proteomes" id="UP000295064">
    <property type="component" value="Unassembled WGS sequence"/>
</dbReference>
<evidence type="ECO:0000313" key="7">
    <source>
        <dbReference type="Proteomes" id="UP000295064"/>
    </source>
</evidence>
<comment type="similarity">
    <text evidence="2">Belongs to the bacterial solute-binding protein 2 family.</text>
</comment>
<organism evidence="6 7">
    <name type="scientific">Halanaerobium saccharolyticum</name>
    <dbReference type="NCBI Taxonomy" id="43595"/>
    <lineage>
        <taxon>Bacteria</taxon>
        <taxon>Bacillati</taxon>
        <taxon>Bacillota</taxon>
        <taxon>Clostridia</taxon>
        <taxon>Halanaerobiales</taxon>
        <taxon>Halanaerobiaceae</taxon>
        <taxon>Halanaerobium</taxon>
    </lineage>
</organism>
<reference evidence="6 7" key="1">
    <citation type="submission" date="2019-03" db="EMBL/GenBank/DDBJ databases">
        <title>Subsurface microbial communities from deep shales in Ohio and West Virginia, USA.</title>
        <authorList>
            <person name="Wrighton K."/>
        </authorList>
    </citation>
    <scope>NUCLEOTIDE SEQUENCE [LARGE SCALE GENOMIC DNA]</scope>
    <source>
        <strain evidence="6 7">MA284_T2</strain>
    </source>
</reference>
<feature type="signal peptide" evidence="4">
    <location>
        <begin position="1"/>
        <end position="23"/>
    </location>
</feature>
<keyword evidence="3 4" id="KW-0732">Signal</keyword>
<evidence type="ECO:0000256" key="3">
    <source>
        <dbReference type="ARBA" id="ARBA00022729"/>
    </source>
</evidence>
<feature type="chain" id="PRO_5020836363" evidence="4">
    <location>
        <begin position="24"/>
        <end position="305"/>
    </location>
</feature>
<evidence type="ECO:0000256" key="2">
    <source>
        <dbReference type="ARBA" id="ARBA00007639"/>
    </source>
</evidence>
<evidence type="ECO:0000259" key="5">
    <source>
        <dbReference type="Pfam" id="PF13407"/>
    </source>
</evidence>
<evidence type="ECO:0000256" key="1">
    <source>
        <dbReference type="ARBA" id="ARBA00004196"/>
    </source>
</evidence>
<accession>A0A4R6M211</accession>
<dbReference type="SUPFAM" id="SSF53822">
    <property type="entry name" value="Periplasmic binding protein-like I"/>
    <property type="match status" value="1"/>
</dbReference>
<protein>
    <submittedName>
        <fullName evidence="6">Monosaccharide ABC transporter substrate-binding protein (CUT2 family)</fullName>
    </submittedName>
</protein>
<dbReference type="AlphaFoldDB" id="A0A4R6M211"/>
<dbReference type="PANTHER" id="PTHR46847">
    <property type="entry name" value="D-ALLOSE-BINDING PERIPLASMIC PROTEIN-RELATED"/>
    <property type="match status" value="1"/>
</dbReference>
<comment type="subcellular location">
    <subcellularLocation>
        <location evidence="1">Cell envelope</location>
    </subcellularLocation>
</comment>
<dbReference type="PANTHER" id="PTHR46847:SF1">
    <property type="entry name" value="D-ALLOSE-BINDING PERIPLASMIC PROTEIN-RELATED"/>
    <property type="match status" value="1"/>
</dbReference>